<dbReference type="InterPro" id="IPR013858">
    <property type="entry name" value="Peptidase_M10B_C"/>
</dbReference>
<feature type="domain" description="Peptidase M10 serralysin C-terminal" evidence="4">
    <location>
        <begin position="1"/>
        <end position="106"/>
    </location>
</feature>
<dbReference type="GO" id="GO:0005509">
    <property type="term" value="F:calcium ion binding"/>
    <property type="evidence" value="ECO:0007669"/>
    <property type="project" value="InterPro"/>
</dbReference>
<evidence type="ECO:0000256" key="3">
    <source>
        <dbReference type="ARBA" id="ARBA00022737"/>
    </source>
</evidence>
<name>A0A941GYX0_9CHRO</name>
<comment type="subcellular location">
    <subcellularLocation>
        <location evidence="1">Secreted</location>
    </subcellularLocation>
</comment>
<evidence type="ECO:0000313" key="5">
    <source>
        <dbReference type="EMBL" id="MBR8829133.1"/>
    </source>
</evidence>
<dbReference type="Proteomes" id="UP000767446">
    <property type="component" value="Unassembled WGS sequence"/>
</dbReference>
<dbReference type="Pfam" id="PF08548">
    <property type="entry name" value="Peptidase_M10_C"/>
    <property type="match status" value="1"/>
</dbReference>
<dbReference type="AlphaFoldDB" id="A0A941GYX0"/>
<dbReference type="GO" id="GO:0005615">
    <property type="term" value="C:extracellular space"/>
    <property type="evidence" value="ECO:0007669"/>
    <property type="project" value="InterPro"/>
</dbReference>
<evidence type="ECO:0000256" key="2">
    <source>
        <dbReference type="ARBA" id="ARBA00022525"/>
    </source>
</evidence>
<organism evidence="5 6">
    <name type="scientific">Gomphosphaeria aponina SAG 52.96 = DSM 107014</name>
    <dbReference type="NCBI Taxonomy" id="1521640"/>
    <lineage>
        <taxon>Bacteria</taxon>
        <taxon>Bacillati</taxon>
        <taxon>Cyanobacteriota</taxon>
        <taxon>Cyanophyceae</taxon>
        <taxon>Oscillatoriophycideae</taxon>
        <taxon>Chroococcales</taxon>
        <taxon>Gomphosphaeriaceae</taxon>
        <taxon>Gomphosphaeria</taxon>
    </lineage>
</organism>
<feature type="non-terminal residue" evidence="5">
    <location>
        <position position="1"/>
    </location>
</feature>
<dbReference type="SUPFAM" id="SSF51120">
    <property type="entry name" value="beta-Roll"/>
    <property type="match status" value="1"/>
</dbReference>
<keyword evidence="2" id="KW-0964">Secreted</keyword>
<sequence length="112" mass="11494">GGAGNDILVGGAGADEFRFNALTEKSDVILDFLPGTDKITISKAGFSNNLAIGVLPATQFVVGSQAVDSTDYFIYNAGQLYFDADGSGSAQTAQLLATLITPALTAANITIF</sequence>
<reference evidence="5" key="1">
    <citation type="submission" date="2021-02" db="EMBL/GenBank/DDBJ databases">
        <title>Metagenome analyses of Stigonema ocellatum DSM 106950, Chlorogloea purpurea SAG 13.99 and Gomphosphaeria aponina DSM 107014.</title>
        <authorList>
            <person name="Marter P."/>
            <person name="Huang S."/>
        </authorList>
    </citation>
    <scope>NUCLEOTIDE SEQUENCE</scope>
    <source>
        <strain evidence="5">JP213</strain>
    </source>
</reference>
<proteinExistence type="predicted"/>
<evidence type="ECO:0000256" key="1">
    <source>
        <dbReference type="ARBA" id="ARBA00004613"/>
    </source>
</evidence>
<dbReference type="EMBL" id="JADQBC010000110">
    <property type="protein sequence ID" value="MBR8829133.1"/>
    <property type="molecule type" value="Genomic_DNA"/>
</dbReference>
<dbReference type="InterPro" id="IPR011049">
    <property type="entry name" value="Serralysin-like_metalloprot_C"/>
</dbReference>
<gene>
    <name evidence="5" type="ORF">DSM107014_14755</name>
</gene>
<evidence type="ECO:0000313" key="6">
    <source>
        <dbReference type="Proteomes" id="UP000767446"/>
    </source>
</evidence>
<accession>A0A941GYX0</accession>
<protein>
    <submittedName>
        <fullName evidence="5">M10 family metallopeptidase C-terminal domain-containing protein</fullName>
    </submittedName>
</protein>
<keyword evidence="3" id="KW-0677">Repeat</keyword>
<evidence type="ECO:0000259" key="4">
    <source>
        <dbReference type="Pfam" id="PF08548"/>
    </source>
</evidence>
<comment type="caution">
    <text evidence="5">The sequence shown here is derived from an EMBL/GenBank/DDBJ whole genome shotgun (WGS) entry which is preliminary data.</text>
</comment>
<dbReference type="Gene3D" id="2.150.10.10">
    <property type="entry name" value="Serralysin-like metalloprotease, C-terminal"/>
    <property type="match status" value="1"/>
</dbReference>